<sequence length="97" mass="11206">RRYERPQPRDRSSSPYTDLQQPQIRGQLPSGWYNNQEENVIHLQPSVNYANTEARPELSESPEVGSYVNVEPITNTYEQVQTRPETTPNVYDALRAS</sequence>
<organism evidence="2 3">
    <name type="scientific">Batillaria attramentaria</name>
    <dbReference type="NCBI Taxonomy" id="370345"/>
    <lineage>
        <taxon>Eukaryota</taxon>
        <taxon>Metazoa</taxon>
        <taxon>Spiralia</taxon>
        <taxon>Lophotrochozoa</taxon>
        <taxon>Mollusca</taxon>
        <taxon>Gastropoda</taxon>
        <taxon>Caenogastropoda</taxon>
        <taxon>Sorbeoconcha</taxon>
        <taxon>Cerithioidea</taxon>
        <taxon>Batillariidae</taxon>
        <taxon>Batillaria</taxon>
    </lineage>
</organism>
<name>A0ABD0LDZ6_9CAEN</name>
<feature type="compositionally biased region" description="Polar residues" evidence="1">
    <location>
        <begin position="13"/>
        <end position="24"/>
    </location>
</feature>
<proteinExistence type="predicted"/>
<keyword evidence="3" id="KW-1185">Reference proteome</keyword>
<evidence type="ECO:0000313" key="2">
    <source>
        <dbReference type="EMBL" id="KAK7497428.1"/>
    </source>
</evidence>
<feature type="non-terminal residue" evidence="2">
    <location>
        <position position="1"/>
    </location>
</feature>
<gene>
    <name evidence="2" type="ORF">BaRGS_00011270</name>
</gene>
<feature type="compositionally biased region" description="Basic and acidic residues" evidence="1">
    <location>
        <begin position="1"/>
        <end position="12"/>
    </location>
</feature>
<protein>
    <submittedName>
        <fullName evidence="2">Uncharacterized protein</fullName>
    </submittedName>
</protein>
<dbReference type="EMBL" id="JACVVK020000058">
    <property type="protein sequence ID" value="KAK7497428.1"/>
    <property type="molecule type" value="Genomic_DNA"/>
</dbReference>
<dbReference type="AlphaFoldDB" id="A0ABD0LDZ6"/>
<accession>A0ABD0LDZ6</accession>
<reference evidence="2 3" key="1">
    <citation type="journal article" date="2023" name="Sci. Data">
        <title>Genome assembly of the Korean intertidal mud-creeper Batillaria attramentaria.</title>
        <authorList>
            <person name="Patra A.K."/>
            <person name="Ho P.T."/>
            <person name="Jun S."/>
            <person name="Lee S.J."/>
            <person name="Kim Y."/>
            <person name="Won Y.J."/>
        </authorList>
    </citation>
    <scope>NUCLEOTIDE SEQUENCE [LARGE SCALE GENOMIC DNA]</scope>
    <source>
        <strain evidence="2">Wonlab-2016</strain>
    </source>
</reference>
<evidence type="ECO:0000256" key="1">
    <source>
        <dbReference type="SAM" id="MobiDB-lite"/>
    </source>
</evidence>
<comment type="caution">
    <text evidence="2">The sequence shown here is derived from an EMBL/GenBank/DDBJ whole genome shotgun (WGS) entry which is preliminary data.</text>
</comment>
<feature type="region of interest" description="Disordered" evidence="1">
    <location>
        <begin position="1"/>
        <end position="27"/>
    </location>
</feature>
<evidence type="ECO:0000313" key="3">
    <source>
        <dbReference type="Proteomes" id="UP001519460"/>
    </source>
</evidence>
<dbReference type="Proteomes" id="UP001519460">
    <property type="component" value="Unassembled WGS sequence"/>
</dbReference>